<protein>
    <recommendedName>
        <fullName evidence="3">Transcriptional regulator, AbiEi antitoxin, Type IV TA system</fullName>
    </recommendedName>
</protein>
<accession>A0A2M7BMM2</accession>
<comment type="caution">
    <text evidence="1">The sequence shown here is derived from an EMBL/GenBank/DDBJ whole genome shotgun (WGS) entry which is preliminary data.</text>
</comment>
<sequence length="185" mass="21518">MTILKSPKTVFTLEDIAMLWQLPNTNSTMVRLSYYAKNGDLMRVRRGVYVKNKQYNKTELATRIYAPSYVSFETVLAQNGLIFQFQSKIQIASYLGREVEIDGQIYLYKKIKDAILANSIGVNNVNETSVATCERAFLDTLYINDDYHFDNLRSINWNKVFDILPIYNNLRMTKIVNQLFEQSKI</sequence>
<gene>
    <name evidence="1" type="ORF">COS53_03820</name>
</gene>
<dbReference type="Proteomes" id="UP000229191">
    <property type="component" value="Unassembled WGS sequence"/>
</dbReference>
<evidence type="ECO:0000313" key="2">
    <source>
        <dbReference type="Proteomes" id="UP000229191"/>
    </source>
</evidence>
<name>A0A2M7BMM2_9BACT</name>
<dbReference type="EMBL" id="PEVB01000104">
    <property type="protein sequence ID" value="PIV06724.1"/>
    <property type="molecule type" value="Genomic_DNA"/>
</dbReference>
<reference evidence="2" key="1">
    <citation type="submission" date="2017-09" db="EMBL/GenBank/DDBJ databases">
        <title>Depth-based differentiation of microbial function through sediment-hosted aquifers and enrichment of novel symbionts in the deep terrestrial subsurface.</title>
        <authorList>
            <person name="Probst A.J."/>
            <person name="Ladd B."/>
            <person name="Jarett J.K."/>
            <person name="Geller-Mcgrath D.E."/>
            <person name="Sieber C.M.K."/>
            <person name="Emerson J.B."/>
            <person name="Anantharaman K."/>
            <person name="Thomas B.C."/>
            <person name="Malmstrom R."/>
            <person name="Stieglmeier M."/>
            <person name="Klingl A."/>
            <person name="Woyke T."/>
            <person name="Ryan C.M."/>
            <person name="Banfield J.F."/>
        </authorList>
    </citation>
    <scope>NUCLEOTIDE SEQUENCE [LARGE SCALE GENOMIC DNA]</scope>
</reference>
<dbReference type="AlphaFoldDB" id="A0A2M7BMM2"/>
<evidence type="ECO:0008006" key="3">
    <source>
        <dbReference type="Google" id="ProtNLM"/>
    </source>
</evidence>
<evidence type="ECO:0000313" key="1">
    <source>
        <dbReference type="EMBL" id="PIV06724.1"/>
    </source>
</evidence>
<organism evidence="1 2">
    <name type="scientific">Candidatus Shapirobacteria bacterium CG03_land_8_20_14_0_80_35_14</name>
    <dbReference type="NCBI Taxonomy" id="1974878"/>
    <lineage>
        <taxon>Bacteria</taxon>
        <taxon>Candidatus Shapironibacteriota</taxon>
    </lineage>
</organism>
<proteinExistence type="predicted"/>